<feature type="transmembrane region" description="Helical" evidence="2">
    <location>
        <begin position="71"/>
        <end position="90"/>
    </location>
</feature>
<sequence length="185" mass="19984">MFSPSSQPANERYHFSLVHGGLIYLPPQIPQTPIQQLYAMSKPQALNEDLEDLSTSTSTSFQPLSSSSPTIHILNTSFVICILLLLKFVVLKSRKPDSPKIKYRPIRRSSILGKNPNQFGNVLLGGTHAVLSTPSPSPLIPKSLSLPPSSPMGTSPSLPGLVASPLNTPAPPSPRNVQQDIDDEI</sequence>
<feature type="region of interest" description="Disordered" evidence="1">
    <location>
        <begin position="136"/>
        <end position="185"/>
    </location>
</feature>
<gene>
    <name evidence="3" type="ORF">TrLO_g9892</name>
</gene>
<evidence type="ECO:0000256" key="1">
    <source>
        <dbReference type="SAM" id="MobiDB-lite"/>
    </source>
</evidence>
<keyword evidence="4" id="KW-1185">Reference proteome</keyword>
<keyword evidence="2" id="KW-0812">Transmembrane</keyword>
<reference evidence="4" key="1">
    <citation type="journal article" date="2023" name="Commun. Biol.">
        <title>Genome analysis of Parmales, the sister group of diatoms, reveals the evolutionary specialization of diatoms from phago-mixotrophs to photoautotrophs.</title>
        <authorList>
            <person name="Ban H."/>
            <person name="Sato S."/>
            <person name="Yoshikawa S."/>
            <person name="Yamada K."/>
            <person name="Nakamura Y."/>
            <person name="Ichinomiya M."/>
            <person name="Sato N."/>
            <person name="Blanc-Mathieu R."/>
            <person name="Endo H."/>
            <person name="Kuwata A."/>
            <person name="Ogata H."/>
        </authorList>
    </citation>
    <scope>NUCLEOTIDE SEQUENCE [LARGE SCALE GENOMIC DNA]</scope>
    <source>
        <strain evidence="4">NIES 3700</strain>
    </source>
</reference>
<evidence type="ECO:0000313" key="3">
    <source>
        <dbReference type="EMBL" id="GMI10392.1"/>
    </source>
</evidence>
<dbReference type="Proteomes" id="UP001165122">
    <property type="component" value="Unassembled WGS sequence"/>
</dbReference>
<proteinExistence type="predicted"/>
<keyword evidence="2" id="KW-0472">Membrane</keyword>
<organism evidence="3 4">
    <name type="scientific">Triparma laevis f. longispina</name>
    <dbReference type="NCBI Taxonomy" id="1714387"/>
    <lineage>
        <taxon>Eukaryota</taxon>
        <taxon>Sar</taxon>
        <taxon>Stramenopiles</taxon>
        <taxon>Ochrophyta</taxon>
        <taxon>Bolidophyceae</taxon>
        <taxon>Parmales</taxon>
        <taxon>Triparmaceae</taxon>
        <taxon>Triparma</taxon>
    </lineage>
</organism>
<accession>A0A9W7FDY6</accession>
<dbReference type="EMBL" id="BRXW01000148">
    <property type="protein sequence ID" value="GMI10392.1"/>
    <property type="molecule type" value="Genomic_DNA"/>
</dbReference>
<dbReference type="AlphaFoldDB" id="A0A9W7FDY6"/>
<evidence type="ECO:0000256" key="2">
    <source>
        <dbReference type="SAM" id="Phobius"/>
    </source>
</evidence>
<feature type="compositionally biased region" description="Low complexity" evidence="1">
    <location>
        <begin position="140"/>
        <end position="161"/>
    </location>
</feature>
<evidence type="ECO:0000313" key="4">
    <source>
        <dbReference type="Proteomes" id="UP001165122"/>
    </source>
</evidence>
<name>A0A9W7FDY6_9STRA</name>
<keyword evidence="2" id="KW-1133">Transmembrane helix</keyword>
<comment type="caution">
    <text evidence="3">The sequence shown here is derived from an EMBL/GenBank/DDBJ whole genome shotgun (WGS) entry which is preliminary data.</text>
</comment>
<protein>
    <submittedName>
        <fullName evidence="3">Uncharacterized protein</fullName>
    </submittedName>
</protein>